<dbReference type="EMBL" id="VVIM01000009">
    <property type="protein sequence ID" value="KAB0793636.1"/>
    <property type="molecule type" value="Genomic_DNA"/>
</dbReference>
<evidence type="ECO:0000313" key="3">
    <source>
        <dbReference type="EMBL" id="KAB0793636.1"/>
    </source>
</evidence>
<feature type="signal peptide" evidence="1">
    <location>
        <begin position="1"/>
        <end position="18"/>
    </location>
</feature>
<dbReference type="SUPFAM" id="SSF47565">
    <property type="entry name" value="Insect pheromone/odorant-binding proteins"/>
    <property type="match status" value="1"/>
</dbReference>
<dbReference type="EMBL" id="GEZM01093582">
    <property type="protein sequence ID" value="JAV56240.1"/>
    <property type="molecule type" value="Transcribed_RNA"/>
</dbReference>
<reference evidence="2" key="1">
    <citation type="journal article" date="2016" name="Sci. Rep.">
        <title>Molecular characterization of firefly nuptial gifts: a multi-omics approach sheds light on postcopulatory sexual selection.</title>
        <authorList>
            <person name="Al-Wathiqui N."/>
            <person name="Fallon T.R."/>
            <person name="South A."/>
            <person name="Weng J.K."/>
            <person name="Lewis S.M."/>
        </authorList>
    </citation>
    <scope>NUCLEOTIDE SEQUENCE</scope>
</reference>
<dbReference type="GO" id="GO:0005549">
    <property type="term" value="F:odorant binding"/>
    <property type="evidence" value="ECO:0007669"/>
    <property type="project" value="InterPro"/>
</dbReference>
<dbReference type="Gene3D" id="1.10.238.20">
    <property type="entry name" value="Pheromone/general odorant binding protein domain"/>
    <property type="match status" value="1"/>
</dbReference>
<dbReference type="InterPro" id="IPR036728">
    <property type="entry name" value="PBP_GOBP_sf"/>
</dbReference>
<dbReference type="AlphaFoldDB" id="A0A1Y1K7Q8"/>
<keyword evidence="4" id="KW-1185">Reference proteome</keyword>
<dbReference type="Proteomes" id="UP000327044">
    <property type="component" value="Unassembled WGS sequence"/>
</dbReference>
<evidence type="ECO:0000256" key="1">
    <source>
        <dbReference type="SAM" id="SignalP"/>
    </source>
</evidence>
<reference evidence="3" key="3">
    <citation type="submission" date="2019-08" db="EMBL/GenBank/DDBJ databases">
        <authorList>
            <consortium name="Photinus pyralis genome working group"/>
            <person name="Fallon T.R."/>
            <person name="Sander Lower S.E."/>
            <person name="Weng J.-K."/>
        </authorList>
    </citation>
    <scope>NUCLEOTIDE SEQUENCE</scope>
    <source>
        <strain evidence="3">1611_PpyrPB1</strain>
        <tissue evidence="3">Whole body</tissue>
    </source>
</reference>
<gene>
    <name evidence="3" type="ORF">PPYR_13256</name>
</gene>
<feature type="chain" id="PRO_5036029754" evidence="1">
    <location>
        <begin position="19"/>
        <end position="155"/>
    </location>
</feature>
<keyword evidence="1" id="KW-0732">Signal</keyword>
<name>A0A1Y1K7Q8_PHOPY</name>
<reference evidence="3 4" key="2">
    <citation type="journal article" date="2018" name="Elife">
        <title>Firefly genomes illuminate parallel origins of bioluminescence in beetles.</title>
        <authorList>
            <person name="Fallon T.R."/>
            <person name="Lower S.E."/>
            <person name="Chang C.H."/>
            <person name="Bessho-Uehara M."/>
            <person name="Martin G.J."/>
            <person name="Bewick A.J."/>
            <person name="Behringer M."/>
            <person name="Debat H.J."/>
            <person name="Wong I."/>
            <person name="Day J.C."/>
            <person name="Suvorov A."/>
            <person name="Silva C.J."/>
            <person name="Stanger-Hall K.F."/>
            <person name="Hall D.W."/>
            <person name="Schmitz R.J."/>
            <person name="Nelson D.R."/>
            <person name="Lewis S.M."/>
            <person name="Shigenobu S."/>
            <person name="Bybee S.M."/>
            <person name="Larracuente A.M."/>
            <person name="Oba Y."/>
            <person name="Weng J.K."/>
        </authorList>
    </citation>
    <scope>NUCLEOTIDE SEQUENCE [LARGE SCALE GENOMIC DNA]</scope>
    <source>
        <strain evidence="3">1611_PpyrPB1</strain>
        <tissue evidence="3">Whole body</tissue>
    </source>
</reference>
<organism evidence="2">
    <name type="scientific">Photinus pyralis</name>
    <name type="common">Common eastern firefly</name>
    <name type="synonym">Lampyris pyralis</name>
    <dbReference type="NCBI Taxonomy" id="7054"/>
    <lineage>
        <taxon>Eukaryota</taxon>
        <taxon>Metazoa</taxon>
        <taxon>Ecdysozoa</taxon>
        <taxon>Arthropoda</taxon>
        <taxon>Hexapoda</taxon>
        <taxon>Insecta</taxon>
        <taxon>Pterygota</taxon>
        <taxon>Neoptera</taxon>
        <taxon>Endopterygota</taxon>
        <taxon>Coleoptera</taxon>
        <taxon>Polyphaga</taxon>
        <taxon>Elateriformia</taxon>
        <taxon>Elateroidea</taxon>
        <taxon>Lampyridae</taxon>
        <taxon>Lampyrinae</taxon>
        <taxon>Photinus</taxon>
    </lineage>
</organism>
<dbReference type="InParanoid" id="A0A1Y1K7Q8"/>
<protein>
    <submittedName>
        <fullName evidence="2">Uncharacterized protein</fullName>
    </submittedName>
</protein>
<evidence type="ECO:0000313" key="2">
    <source>
        <dbReference type="EMBL" id="JAV56240.1"/>
    </source>
</evidence>
<evidence type="ECO:0000313" key="4">
    <source>
        <dbReference type="Proteomes" id="UP000327044"/>
    </source>
</evidence>
<sequence length="155" mass="17831">MDVSCLTAFLFFLNVVTGKVITDNDKQTKLNVDDITCCNENNIDLTVFIDWFDERFLLPEHDPLVNKFAKCWMNKRGYVSSDGVMNEGLYREWIRATVFGGIDLATLKETEVRIKTKLINDIIPSCKDRVKCSGDDCIIIFYNCVANKVYNIMHL</sequence>
<proteinExistence type="predicted"/>
<accession>A0A1Y1K7Q8</accession>